<gene>
    <name evidence="1" type="ORF">FCH28_13845</name>
</gene>
<proteinExistence type="predicted"/>
<accession>A0A4U0NIZ8</accession>
<evidence type="ECO:0000313" key="2">
    <source>
        <dbReference type="Proteomes" id="UP000308697"/>
    </source>
</evidence>
<organism evidence="1 2">
    <name type="scientific">Streptomyces piniterrae</name>
    <dbReference type="NCBI Taxonomy" id="2571125"/>
    <lineage>
        <taxon>Bacteria</taxon>
        <taxon>Bacillati</taxon>
        <taxon>Actinomycetota</taxon>
        <taxon>Actinomycetes</taxon>
        <taxon>Kitasatosporales</taxon>
        <taxon>Streptomycetaceae</taxon>
        <taxon>Streptomyces</taxon>
    </lineage>
</organism>
<comment type="caution">
    <text evidence="1">The sequence shown here is derived from an EMBL/GenBank/DDBJ whole genome shotgun (WGS) entry which is preliminary data.</text>
</comment>
<dbReference type="Gene3D" id="2.30.320.10">
    <property type="entry name" value="YwqG-like"/>
    <property type="match status" value="1"/>
</dbReference>
<protein>
    <submittedName>
        <fullName evidence="1">DUF1963 domain-containing protein</fullName>
    </submittedName>
</protein>
<evidence type="ECO:0000313" key="1">
    <source>
        <dbReference type="EMBL" id="TJZ54251.1"/>
    </source>
</evidence>
<dbReference type="AlphaFoldDB" id="A0A4U0NIZ8"/>
<dbReference type="Proteomes" id="UP000308697">
    <property type="component" value="Unassembled WGS sequence"/>
</dbReference>
<dbReference type="EMBL" id="SUMB01000004">
    <property type="protein sequence ID" value="TJZ54251.1"/>
    <property type="molecule type" value="Genomic_DNA"/>
</dbReference>
<keyword evidence="2" id="KW-1185">Reference proteome</keyword>
<reference evidence="1 2" key="1">
    <citation type="submission" date="2019-04" db="EMBL/GenBank/DDBJ databases">
        <title>Streptomyces piniterrae sp. nov., a heliquinomycin-producing actinomycete isolated from rhizosphere soil of Pinus yunnanensis.</title>
        <authorList>
            <person name="Zhuang X."/>
            <person name="Zhao J."/>
        </authorList>
    </citation>
    <scope>NUCLEOTIDE SEQUENCE [LARGE SCALE GENOMIC DNA]</scope>
    <source>
        <strain evidence="2">jys28</strain>
    </source>
</reference>
<sequence length="263" mass="29470">MDVEQLFPELASLQRQTVRLHPRAGSPTSRDSSVGGPLLWPEQDPWSACPEHPGSPMVPVLQLYAADALDLVPFPPGCDLLQVLWCPRDHDGRWVIPEVHWRDAAAIGSTCETPPAPTQIRFGRIPKPCVVHPELVIEYPSWDLDDGLWDTLEPRFVHVEAETGWDYQYHLSTAPGTKLGGHPGWCQDPQWPDCSECGKPMDHLLTVESTEADAVSRLTWTPIEDQDVEYEDAALMLGDMGGVYLFECRTCPGRPYKDRFDCS</sequence>
<dbReference type="SUPFAM" id="SSF103032">
    <property type="entry name" value="Hypothetical protein YwqG"/>
    <property type="match status" value="1"/>
</dbReference>
<dbReference type="OrthoDB" id="4332009at2"/>
<dbReference type="InterPro" id="IPR035948">
    <property type="entry name" value="YwqG-like_sf"/>
</dbReference>
<name>A0A4U0NIZ8_9ACTN</name>